<dbReference type="GO" id="GO:0034039">
    <property type="term" value="F:8-oxo-7,8-dihydroguanine DNA N-glycosylase activity"/>
    <property type="evidence" value="ECO:0007669"/>
    <property type="project" value="TreeGrafter"/>
</dbReference>
<dbReference type="InterPro" id="IPR044298">
    <property type="entry name" value="MIG/MutY"/>
</dbReference>
<keyword evidence="8" id="KW-0479">Metal-binding</keyword>
<evidence type="ECO:0000256" key="2">
    <source>
        <dbReference type="ARBA" id="ARBA00001966"/>
    </source>
</evidence>
<comment type="cofactor">
    <cofactor evidence="2">
        <name>[4Fe-4S] cluster</name>
        <dbReference type="ChEBI" id="CHEBI:49883"/>
    </cofactor>
</comment>
<dbReference type="InterPro" id="IPR023170">
    <property type="entry name" value="HhH_base_excis_C"/>
</dbReference>
<evidence type="ECO:0000256" key="4">
    <source>
        <dbReference type="ARBA" id="ARBA00008343"/>
    </source>
</evidence>
<comment type="caution">
    <text evidence="16">The sequence shown here is derived from an EMBL/GenBank/DDBJ whole genome shotgun (WGS) entry which is preliminary data.</text>
</comment>
<evidence type="ECO:0000313" key="16">
    <source>
        <dbReference type="EMBL" id="EPR41326.1"/>
    </source>
</evidence>
<dbReference type="InterPro" id="IPR005760">
    <property type="entry name" value="A/G_AdeGlyc_MutY"/>
</dbReference>
<dbReference type="STRING" id="897.B2D07_06540"/>
<dbReference type="InterPro" id="IPR029119">
    <property type="entry name" value="MutY_C"/>
</dbReference>
<keyword evidence="11" id="KW-0408">Iron</keyword>
<dbReference type="NCBIfam" id="TIGR01084">
    <property type="entry name" value="mutY"/>
    <property type="match status" value="1"/>
</dbReference>
<dbReference type="PANTHER" id="PTHR42944:SF1">
    <property type="entry name" value="ADENINE DNA GLYCOSYLASE"/>
    <property type="match status" value="1"/>
</dbReference>
<dbReference type="PRINTS" id="PR00502">
    <property type="entry name" value="NUDIXFAMILY"/>
</dbReference>
<protein>
    <recommendedName>
        <fullName evidence="6">Adenine DNA glycosylase</fullName>
        <ecNumber evidence="5">3.2.2.31</ecNumber>
    </recommendedName>
</protein>
<keyword evidence="10" id="KW-0378">Hydrolase</keyword>
<keyword evidence="13" id="KW-0234">DNA repair</keyword>
<sequence>MEATAAAAFRECLVRWYLEHRRKLPWRQTVDPFGIWVSEVMLQQTQVDTVIPYYRRFMARFPTVGRLAEADLQEVLKLWEGLGYYARARNLHRAARQLAADNHGILPDDVIALRRLAGIGRYIAAAVASIAFGRPHAVVDGNVKRVLARLSLINAPVNRADAYPLFEKEAQSLLDLKDPGRFNQAVMELGALVCRPKRPHCDACPVAAFCRAYLTGQVSTYPKRVCKPPIPTRAMAAGVIQRGGRVLILQIPLEGLLGGFWEFPGGAVEAGESSEASCIRHIRKKTGLSVDTCGHLGRIRHAYTHFKVLADLFIFRWRSGSVCLDDHLDHRWVGPEELTQYPLPKTHHKFMSLLVGQDFRIQRP</sequence>
<evidence type="ECO:0000256" key="8">
    <source>
        <dbReference type="ARBA" id="ARBA00022723"/>
    </source>
</evidence>
<evidence type="ECO:0000256" key="5">
    <source>
        <dbReference type="ARBA" id="ARBA00012045"/>
    </source>
</evidence>
<dbReference type="PATRIC" id="fig|1121405.3.peg.1643"/>
<dbReference type="PANTHER" id="PTHR42944">
    <property type="entry name" value="ADENINE DNA GLYCOSYLASE"/>
    <property type="match status" value="1"/>
</dbReference>
<dbReference type="EMBL" id="ATHJ01000076">
    <property type="protein sequence ID" value="EPR41326.1"/>
    <property type="molecule type" value="Genomic_DNA"/>
</dbReference>
<reference evidence="16 17" key="1">
    <citation type="journal article" date="2013" name="Genome Announc.">
        <title>Draft genome sequences for three mercury-methylating, sulfate-reducing bacteria.</title>
        <authorList>
            <person name="Brown S.D."/>
            <person name="Hurt R.A.Jr."/>
            <person name="Gilmour C.C."/>
            <person name="Elias D.A."/>
        </authorList>
    </citation>
    <scope>NUCLEOTIDE SEQUENCE [LARGE SCALE GENOMIC DNA]</scope>
    <source>
        <strain evidence="16 17">DSM 2059</strain>
    </source>
</reference>
<dbReference type="InterPro" id="IPR003651">
    <property type="entry name" value="Endonuclease3_FeS-loop_motif"/>
</dbReference>
<evidence type="ECO:0000256" key="7">
    <source>
        <dbReference type="ARBA" id="ARBA00022485"/>
    </source>
</evidence>
<name>S7TWB6_DESML</name>
<dbReference type="RefSeq" id="WP_020876538.1">
    <property type="nucleotide sequence ID" value="NZ_ATHJ01000076.1"/>
</dbReference>
<dbReference type="FunFam" id="1.10.340.30:FF:000002">
    <property type="entry name" value="Adenine DNA glycosylase"/>
    <property type="match status" value="1"/>
</dbReference>
<gene>
    <name evidence="16" type="ORF">dsmv_2107</name>
</gene>
<keyword evidence="17" id="KW-1185">Reference proteome</keyword>
<feature type="domain" description="Nudix hydrolase" evidence="15">
    <location>
        <begin position="231"/>
        <end position="357"/>
    </location>
</feature>
<dbReference type="GO" id="GO:0032357">
    <property type="term" value="F:oxidized purine DNA binding"/>
    <property type="evidence" value="ECO:0007669"/>
    <property type="project" value="TreeGrafter"/>
</dbReference>
<keyword evidence="12" id="KW-0411">Iron-sulfur</keyword>
<proteinExistence type="inferred from homology"/>
<dbReference type="InterPro" id="IPR011257">
    <property type="entry name" value="DNA_glycosylase"/>
</dbReference>
<keyword evidence="9" id="KW-0227">DNA damage</keyword>
<dbReference type="Gene3D" id="1.10.340.30">
    <property type="entry name" value="Hypothetical protein, domain 2"/>
    <property type="match status" value="1"/>
</dbReference>
<dbReference type="GO" id="GO:0006284">
    <property type="term" value="P:base-excision repair"/>
    <property type="evidence" value="ECO:0007669"/>
    <property type="project" value="InterPro"/>
</dbReference>
<dbReference type="InterPro" id="IPR003265">
    <property type="entry name" value="HhH-GPD_domain"/>
</dbReference>
<evidence type="ECO:0000256" key="1">
    <source>
        <dbReference type="ARBA" id="ARBA00000843"/>
    </source>
</evidence>
<keyword evidence="7" id="KW-0004">4Fe-4S</keyword>
<comment type="function">
    <text evidence="3">Adenine glycosylase active on G-A mispairs. MutY also corrects error-prone DNA synthesis past GO lesions which are due to the oxidatively damaged form of guanine: 7,8-dihydro-8-oxoguanine (8-oxo-dGTP).</text>
</comment>
<dbReference type="GO" id="GO:0046872">
    <property type="term" value="F:metal ion binding"/>
    <property type="evidence" value="ECO:0007669"/>
    <property type="project" value="UniProtKB-KW"/>
</dbReference>
<dbReference type="Pfam" id="PF14815">
    <property type="entry name" value="NUDIX_4"/>
    <property type="match status" value="1"/>
</dbReference>
<dbReference type="InterPro" id="IPR000086">
    <property type="entry name" value="NUDIX_hydrolase_dom"/>
</dbReference>
<dbReference type="eggNOG" id="COG0494">
    <property type="taxonomic scope" value="Bacteria"/>
</dbReference>
<dbReference type="Pfam" id="PF00730">
    <property type="entry name" value="HhH-GPD"/>
    <property type="match status" value="1"/>
</dbReference>
<dbReference type="SUPFAM" id="SSF55811">
    <property type="entry name" value="Nudix"/>
    <property type="match status" value="1"/>
</dbReference>
<keyword evidence="14" id="KW-0326">Glycosidase</keyword>
<evidence type="ECO:0000256" key="14">
    <source>
        <dbReference type="ARBA" id="ARBA00023295"/>
    </source>
</evidence>
<dbReference type="SMART" id="SM00525">
    <property type="entry name" value="FES"/>
    <property type="match status" value="1"/>
</dbReference>
<dbReference type="GO" id="GO:0035485">
    <property type="term" value="F:adenine/guanine mispair binding"/>
    <property type="evidence" value="ECO:0007669"/>
    <property type="project" value="TreeGrafter"/>
</dbReference>
<evidence type="ECO:0000256" key="12">
    <source>
        <dbReference type="ARBA" id="ARBA00023014"/>
    </source>
</evidence>
<evidence type="ECO:0000256" key="9">
    <source>
        <dbReference type="ARBA" id="ARBA00022763"/>
    </source>
</evidence>
<dbReference type="eggNOG" id="COG1194">
    <property type="taxonomic scope" value="Bacteria"/>
</dbReference>
<evidence type="ECO:0000256" key="13">
    <source>
        <dbReference type="ARBA" id="ARBA00023204"/>
    </source>
</evidence>
<evidence type="ECO:0000259" key="15">
    <source>
        <dbReference type="PROSITE" id="PS51462"/>
    </source>
</evidence>
<evidence type="ECO:0000256" key="11">
    <source>
        <dbReference type="ARBA" id="ARBA00023004"/>
    </source>
</evidence>
<evidence type="ECO:0000256" key="3">
    <source>
        <dbReference type="ARBA" id="ARBA00002933"/>
    </source>
</evidence>
<dbReference type="OrthoDB" id="9802365at2"/>
<accession>S7TWB6</accession>
<dbReference type="PROSITE" id="PS51462">
    <property type="entry name" value="NUDIX"/>
    <property type="match status" value="1"/>
</dbReference>
<dbReference type="GO" id="GO:0000701">
    <property type="term" value="F:purine-specific mismatch base pair DNA N-glycosylase activity"/>
    <property type="evidence" value="ECO:0007669"/>
    <property type="project" value="UniProtKB-EC"/>
</dbReference>
<evidence type="ECO:0000256" key="10">
    <source>
        <dbReference type="ARBA" id="ARBA00022801"/>
    </source>
</evidence>
<dbReference type="EC" id="3.2.2.31" evidence="5"/>
<dbReference type="Proteomes" id="UP000014977">
    <property type="component" value="Unassembled WGS sequence"/>
</dbReference>
<comment type="similarity">
    <text evidence="4">Belongs to the Nth/MutY family.</text>
</comment>
<dbReference type="AlphaFoldDB" id="S7TWB6"/>
<dbReference type="SUPFAM" id="SSF48150">
    <property type="entry name" value="DNA-glycosylase"/>
    <property type="match status" value="1"/>
</dbReference>
<dbReference type="Gene3D" id="3.90.79.10">
    <property type="entry name" value="Nucleoside Triphosphate Pyrophosphohydrolase"/>
    <property type="match status" value="1"/>
</dbReference>
<dbReference type="CDD" id="cd00056">
    <property type="entry name" value="ENDO3c"/>
    <property type="match status" value="1"/>
</dbReference>
<dbReference type="SMART" id="SM00478">
    <property type="entry name" value="ENDO3c"/>
    <property type="match status" value="1"/>
</dbReference>
<evidence type="ECO:0000313" key="17">
    <source>
        <dbReference type="Proteomes" id="UP000014977"/>
    </source>
</evidence>
<dbReference type="InterPro" id="IPR020476">
    <property type="entry name" value="Nudix_hydrolase"/>
</dbReference>
<evidence type="ECO:0000256" key="6">
    <source>
        <dbReference type="ARBA" id="ARBA00022023"/>
    </source>
</evidence>
<dbReference type="InterPro" id="IPR015797">
    <property type="entry name" value="NUDIX_hydrolase-like_dom_sf"/>
</dbReference>
<dbReference type="GO" id="GO:0051539">
    <property type="term" value="F:4 iron, 4 sulfur cluster binding"/>
    <property type="evidence" value="ECO:0007669"/>
    <property type="project" value="UniProtKB-KW"/>
</dbReference>
<dbReference type="Gene3D" id="1.10.1670.10">
    <property type="entry name" value="Helix-hairpin-Helix base-excision DNA repair enzymes (C-terminal)"/>
    <property type="match status" value="1"/>
</dbReference>
<dbReference type="GO" id="GO:0006298">
    <property type="term" value="P:mismatch repair"/>
    <property type="evidence" value="ECO:0007669"/>
    <property type="project" value="TreeGrafter"/>
</dbReference>
<dbReference type="InterPro" id="IPR004036">
    <property type="entry name" value="Endonuclease-III-like_CS2"/>
</dbReference>
<organism evidence="16 17">
    <name type="scientific">Desulfococcus multivorans DSM 2059</name>
    <dbReference type="NCBI Taxonomy" id="1121405"/>
    <lineage>
        <taxon>Bacteria</taxon>
        <taxon>Pseudomonadati</taxon>
        <taxon>Thermodesulfobacteriota</taxon>
        <taxon>Desulfobacteria</taxon>
        <taxon>Desulfobacterales</taxon>
        <taxon>Desulfococcaceae</taxon>
        <taxon>Desulfococcus</taxon>
    </lineage>
</organism>
<dbReference type="PROSITE" id="PS01155">
    <property type="entry name" value="ENDONUCLEASE_III_2"/>
    <property type="match status" value="1"/>
</dbReference>
<comment type="catalytic activity">
    <reaction evidence="1">
        <text>Hydrolyzes free adenine bases from 7,8-dihydro-8-oxoguanine:adenine mismatched double-stranded DNA, leaving an apurinic site.</text>
        <dbReference type="EC" id="3.2.2.31"/>
    </reaction>
</comment>